<evidence type="ECO:0000313" key="2">
    <source>
        <dbReference type="Proteomes" id="UP000623440"/>
    </source>
</evidence>
<gene>
    <name evidence="1" type="ORF">H6G97_33010</name>
</gene>
<reference evidence="1 2" key="1">
    <citation type="journal article" date="2020" name="ISME J.">
        <title>Comparative genomics reveals insights into cyanobacterial evolution and habitat adaptation.</title>
        <authorList>
            <person name="Chen M.Y."/>
            <person name="Teng W.K."/>
            <person name="Zhao L."/>
            <person name="Hu C.X."/>
            <person name="Zhou Y.K."/>
            <person name="Han B.P."/>
            <person name="Song L.R."/>
            <person name="Shu W.S."/>
        </authorList>
    </citation>
    <scope>NUCLEOTIDE SEQUENCE [LARGE SCALE GENOMIC DNA]</scope>
    <source>
        <strain evidence="1 2">FACHB-838</strain>
    </source>
</reference>
<organism evidence="1 2">
    <name type="scientific">Nostoc flagelliforme FACHB-838</name>
    <dbReference type="NCBI Taxonomy" id="2692904"/>
    <lineage>
        <taxon>Bacteria</taxon>
        <taxon>Bacillati</taxon>
        <taxon>Cyanobacteriota</taxon>
        <taxon>Cyanophyceae</taxon>
        <taxon>Nostocales</taxon>
        <taxon>Nostocaceae</taxon>
        <taxon>Nostoc</taxon>
    </lineage>
</organism>
<evidence type="ECO:0008006" key="3">
    <source>
        <dbReference type="Google" id="ProtNLM"/>
    </source>
</evidence>
<keyword evidence="2" id="KW-1185">Reference proteome</keyword>
<proteinExistence type="predicted"/>
<evidence type="ECO:0000313" key="1">
    <source>
        <dbReference type="EMBL" id="MBD2534098.1"/>
    </source>
</evidence>
<protein>
    <recommendedName>
        <fullName evidence="3">Secreted protein</fullName>
    </recommendedName>
</protein>
<dbReference type="EMBL" id="JACJSI010000134">
    <property type="protein sequence ID" value="MBD2534098.1"/>
    <property type="molecule type" value="Genomic_DNA"/>
</dbReference>
<dbReference type="Proteomes" id="UP000623440">
    <property type="component" value="Unassembled WGS sequence"/>
</dbReference>
<name>A0ABR8DXZ4_9NOSO</name>
<accession>A0ABR8DXZ4</accession>
<comment type="caution">
    <text evidence="1">The sequence shown here is derived from an EMBL/GenBank/DDBJ whole genome shotgun (WGS) entry which is preliminary data.</text>
</comment>
<sequence>MLISTYQIVPSCAVTVLSSSMFVPRGRFAVGVDAVAAEFRFGVPCWWCTYYTFVPCGWAAPILRSAQNTKVAFAPAGSLHP</sequence>